<feature type="transmembrane region" description="Helical" evidence="1">
    <location>
        <begin position="112"/>
        <end position="132"/>
    </location>
</feature>
<dbReference type="STRING" id="1195236.CTER_5004"/>
<evidence type="ECO:0000256" key="1">
    <source>
        <dbReference type="SAM" id="Phobius"/>
    </source>
</evidence>
<keyword evidence="3" id="KW-1185">Reference proteome</keyword>
<dbReference type="RefSeq" id="WP_004630352.1">
    <property type="nucleotide sequence ID" value="NZ_AORV01000066.1"/>
</dbReference>
<sequence length="193" mass="21263">MNNKLNVKDLINVGIFSAIYFVMFFISGMTGFVPIFAVIFPAILSILGGIPFMLFLTKTRKFGMITIMGILMGILTFLMGQSWIAIITGFVCGLFADWIYKAGKYASWKHILSSYCIFSLWVIGSMLPMWVMKDAFFAGVRAGQGAEFTDALLAYINSRVLLGIIVLTVLCAVAGAFLGRGILKKHFKRAGIV</sequence>
<organism evidence="2 3">
    <name type="scientific">Ruminiclostridium cellobioparum subsp. termitidis CT1112</name>
    <dbReference type="NCBI Taxonomy" id="1195236"/>
    <lineage>
        <taxon>Bacteria</taxon>
        <taxon>Bacillati</taxon>
        <taxon>Bacillota</taxon>
        <taxon>Clostridia</taxon>
        <taxon>Eubacteriales</taxon>
        <taxon>Oscillospiraceae</taxon>
        <taxon>Ruminiclostridium</taxon>
    </lineage>
</organism>
<dbReference type="Proteomes" id="UP000014155">
    <property type="component" value="Unassembled WGS sequence"/>
</dbReference>
<proteinExistence type="predicted"/>
<accession>S0FF72</accession>
<comment type="caution">
    <text evidence="2">The sequence shown here is derived from an EMBL/GenBank/DDBJ whole genome shotgun (WGS) entry which is preliminary data.</text>
</comment>
<protein>
    <recommendedName>
        <fullName evidence="4">Trep_Strep domain-containing protein</fullName>
    </recommendedName>
</protein>
<gene>
    <name evidence="2" type="ORF">CTER_5004</name>
</gene>
<evidence type="ECO:0008006" key="4">
    <source>
        <dbReference type="Google" id="ProtNLM"/>
    </source>
</evidence>
<feature type="transmembrane region" description="Helical" evidence="1">
    <location>
        <begin position="84"/>
        <end position="100"/>
    </location>
</feature>
<name>S0FF72_RUMCE</name>
<dbReference type="PATRIC" id="fig|1195236.3.peg.5200"/>
<dbReference type="InterPro" id="IPR011733">
    <property type="entry name" value="CHP02185_IM"/>
</dbReference>
<evidence type="ECO:0000313" key="2">
    <source>
        <dbReference type="EMBL" id="EMS69360.1"/>
    </source>
</evidence>
<feature type="transmembrane region" description="Helical" evidence="1">
    <location>
        <begin position="62"/>
        <end position="78"/>
    </location>
</feature>
<evidence type="ECO:0000313" key="3">
    <source>
        <dbReference type="Proteomes" id="UP000014155"/>
    </source>
</evidence>
<reference evidence="2 3" key="1">
    <citation type="journal article" date="2013" name="Genome Announc.">
        <title>Draft Genome Sequence of the Cellulolytic, Mesophilic, Anaerobic Bacterium Clostridium termitidis Strain CT1112 (DSM 5398).</title>
        <authorList>
            <person name="Lal S."/>
            <person name="Ramachandran U."/>
            <person name="Zhang X."/>
            <person name="Munir R."/>
            <person name="Sparling R."/>
            <person name="Levin D.B."/>
        </authorList>
    </citation>
    <scope>NUCLEOTIDE SEQUENCE [LARGE SCALE GENOMIC DNA]</scope>
    <source>
        <strain evidence="2 3">CT1112</strain>
    </source>
</reference>
<dbReference type="eggNOG" id="ENOG502ZBND">
    <property type="taxonomic scope" value="Bacteria"/>
</dbReference>
<keyword evidence="1" id="KW-0812">Transmembrane</keyword>
<keyword evidence="1" id="KW-0472">Membrane</keyword>
<dbReference type="EMBL" id="AORV01000066">
    <property type="protein sequence ID" value="EMS69360.1"/>
    <property type="molecule type" value="Genomic_DNA"/>
</dbReference>
<dbReference type="AlphaFoldDB" id="S0FF72"/>
<feature type="transmembrane region" description="Helical" evidence="1">
    <location>
        <begin position="7"/>
        <end position="26"/>
    </location>
</feature>
<feature type="transmembrane region" description="Helical" evidence="1">
    <location>
        <begin position="152"/>
        <end position="179"/>
    </location>
</feature>
<feature type="transmembrane region" description="Helical" evidence="1">
    <location>
        <begin position="32"/>
        <end position="55"/>
    </location>
</feature>
<dbReference type="Pfam" id="PF09605">
    <property type="entry name" value="Trep_Strep"/>
    <property type="match status" value="1"/>
</dbReference>
<dbReference type="NCBIfam" id="TIGR02185">
    <property type="entry name" value="Trep_Strep"/>
    <property type="match status" value="1"/>
</dbReference>
<keyword evidence="1" id="KW-1133">Transmembrane helix</keyword>